<dbReference type="GO" id="GO:0055086">
    <property type="term" value="P:nucleobase-containing small molecule metabolic process"/>
    <property type="evidence" value="ECO:0007669"/>
    <property type="project" value="UniProtKB-ARBA"/>
</dbReference>
<evidence type="ECO:0000256" key="8">
    <source>
        <dbReference type="ARBA" id="ARBA00022833"/>
    </source>
</evidence>
<dbReference type="InterPro" id="IPR002125">
    <property type="entry name" value="CMP_dCMP_dom"/>
</dbReference>
<evidence type="ECO:0000313" key="17">
    <source>
        <dbReference type="EMBL" id="MDI9241382.1"/>
    </source>
</evidence>
<dbReference type="Gene3D" id="3.40.140.10">
    <property type="entry name" value="Cytidine Deaminase, domain 2"/>
    <property type="match status" value="1"/>
</dbReference>
<evidence type="ECO:0000256" key="13">
    <source>
        <dbReference type="PIRSR" id="PIRSR606262-2"/>
    </source>
</evidence>
<evidence type="ECO:0000256" key="12">
    <source>
        <dbReference type="PIRSR" id="PIRSR606262-1"/>
    </source>
</evidence>
<dbReference type="PROSITE" id="PS51747">
    <property type="entry name" value="CYT_DCMP_DEAMINASES_2"/>
    <property type="match status" value="1"/>
</dbReference>
<dbReference type="Pfam" id="PF00383">
    <property type="entry name" value="dCMP_cyt_deam_1"/>
    <property type="match status" value="1"/>
</dbReference>
<evidence type="ECO:0000259" key="16">
    <source>
        <dbReference type="PROSITE" id="PS51747"/>
    </source>
</evidence>
<evidence type="ECO:0000256" key="14">
    <source>
        <dbReference type="PIRSR" id="PIRSR606262-3"/>
    </source>
</evidence>
<evidence type="ECO:0000256" key="7">
    <source>
        <dbReference type="ARBA" id="ARBA00022801"/>
    </source>
</evidence>
<dbReference type="AlphaFoldDB" id="A0AAP4B8V8"/>
<feature type="binding site" evidence="14">
    <location>
        <position position="68"/>
    </location>
    <ligand>
        <name>Zn(2+)</name>
        <dbReference type="ChEBI" id="CHEBI:29105"/>
        <note>catalytic</note>
    </ligand>
</feature>
<keyword evidence="18" id="KW-1185">Reference proteome</keyword>
<dbReference type="NCBIfam" id="TIGR01354">
    <property type="entry name" value="cyt_deam_tetra"/>
    <property type="match status" value="1"/>
</dbReference>
<dbReference type="GO" id="GO:0004126">
    <property type="term" value="F:cytidine deaminase activity"/>
    <property type="evidence" value="ECO:0007669"/>
    <property type="project" value="UniProtKB-UniRule"/>
</dbReference>
<protein>
    <recommendedName>
        <fullName evidence="5 15">Cytidine deaminase</fullName>
        <ecNumber evidence="4 15">3.5.4.5</ecNumber>
    </recommendedName>
    <alternativeName>
        <fullName evidence="9 15">Cytidine aminohydrolase</fullName>
    </alternativeName>
</protein>
<dbReference type="Proteomes" id="UP001300383">
    <property type="component" value="Unassembled WGS sequence"/>
</dbReference>
<dbReference type="PANTHER" id="PTHR11644:SF2">
    <property type="entry name" value="CYTIDINE DEAMINASE"/>
    <property type="match status" value="1"/>
</dbReference>
<evidence type="ECO:0000256" key="9">
    <source>
        <dbReference type="ARBA" id="ARBA00032005"/>
    </source>
</evidence>
<keyword evidence="8 14" id="KW-0862">Zinc</keyword>
<evidence type="ECO:0000256" key="4">
    <source>
        <dbReference type="ARBA" id="ARBA00012783"/>
    </source>
</evidence>
<feature type="domain" description="CMP/dCMP-type deaminase" evidence="16">
    <location>
        <begin position="16"/>
        <end position="148"/>
    </location>
</feature>
<organism evidence="17 18">
    <name type="scientific">Fusibacillus kribbianus</name>
    <dbReference type="NCBI Taxonomy" id="3044208"/>
    <lineage>
        <taxon>Bacteria</taxon>
        <taxon>Bacillati</taxon>
        <taxon>Bacillota</taxon>
        <taxon>Clostridia</taxon>
        <taxon>Lachnospirales</taxon>
        <taxon>Lachnospiraceae</taxon>
        <taxon>Fusibacillus</taxon>
    </lineage>
</organism>
<feature type="active site" description="Proton donor" evidence="12">
    <location>
        <position position="70"/>
    </location>
</feature>
<evidence type="ECO:0000256" key="3">
    <source>
        <dbReference type="ARBA" id="ARBA00006576"/>
    </source>
</evidence>
<gene>
    <name evidence="17" type="ORF">QJ036_02675</name>
</gene>
<evidence type="ECO:0000256" key="11">
    <source>
        <dbReference type="ARBA" id="ARBA00049558"/>
    </source>
</evidence>
<dbReference type="InterPro" id="IPR016193">
    <property type="entry name" value="Cytidine_deaminase-like"/>
</dbReference>
<dbReference type="SUPFAM" id="SSF53927">
    <property type="entry name" value="Cytidine deaminase-like"/>
    <property type="match status" value="1"/>
</dbReference>
<dbReference type="FunFam" id="3.40.140.10:FF:000008">
    <property type="entry name" value="Cytidine deaminase"/>
    <property type="match status" value="1"/>
</dbReference>
<dbReference type="GO" id="GO:0005829">
    <property type="term" value="C:cytosol"/>
    <property type="evidence" value="ECO:0007669"/>
    <property type="project" value="TreeGrafter"/>
</dbReference>
<keyword evidence="7 15" id="KW-0378">Hydrolase</keyword>
<dbReference type="InterPro" id="IPR016192">
    <property type="entry name" value="APOBEC/CMP_deaminase_Zn-bd"/>
</dbReference>
<evidence type="ECO:0000256" key="6">
    <source>
        <dbReference type="ARBA" id="ARBA00022723"/>
    </source>
</evidence>
<evidence type="ECO:0000256" key="10">
    <source>
        <dbReference type="ARBA" id="ARBA00049252"/>
    </source>
</evidence>
<dbReference type="InterPro" id="IPR006262">
    <property type="entry name" value="Cyt_deam_tetra"/>
</dbReference>
<feature type="binding site" evidence="14">
    <location>
        <position position="108"/>
    </location>
    <ligand>
        <name>Zn(2+)</name>
        <dbReference type="ChEBI" id="CHEBI:29105"/>
        <note>catalytic</note>
    </ligand>
</feature>
<comment type="function">
    <text evidence="2 15">This enzyme scavenges exogenous and endogenous cytidine and 2'-deoxycytidine for UMP synthesis.</text>
</comment>
<evidence type="ECO:0000313" key="18">
    <source>
        <dbReference type="Proteomes" id="UP001300383"/>
    </source>
</evidence>
<sequence>MSENSNTDKNSQGIPLPLPTLIEAAKHQLALAYAPYSGFHVAAALLCRDGSIYTGCNVENASYPAGNCAERTAVFKAVSEGKRDFICIVIMGGKNGRAEDYCPPCGICRQVLREFVHPKEFQVILAKPTGEYRALFLEELLPESFGPEYL</sequence>
<evidence type="ECO:0000256" key="1">
    <source>
        <dbReference type="ARBA" id="ARBA00001947"/>
    </source>
</evidence>
<dbReference type="EMBL" id="JASGBQ010000002">
    <property type="protein sequence ID" value="MDI9241382.1"/>
    <property type="molecule type" value="Genomic_DNA"/>
</dbReference>
<dbReference type="EC" id="3.5.4.5" evidence="4 15"/>
<comment type="similarity">
    <text evidence="3 15">Belongs to the cytidine and deoxycytidylate deaminase family.</text>
</comment>
<reference evidence="17 18" key="1">
    <citation type="submission" date="2023-05" db="EMBL/GenBank/DDBJ databases">
        <title>[ruminococcus] sp. nov., isolated from a pig farm feces dump.</title>
        <authorList>
            <person name="Chang Y.-H."/>
        </authorList>
    </citation>
    <scope>NUCLEOTIDE SEQUENCE [LARGE SCALE GENOMIC DNA]</scope>
    <source>
        <strain evidence="17 18">YH-rum2234</strain>
    </source>
</reference>
<dbReference type="PANTHER" id="PTHR11644">
    <property type="entry name" value="CYTIDINE DEAMINASE"/>
    <property type="match status" value="1"/>
</dbReference>
<evidence type="ECO:0000256" key="15">
    <source>
        <dbReference type="RuleBase" id="RU364006"/>
    </source>
</evidence>
<dbReference type="CDD" id="cd01283">
    <property type="entry name" value="cytidine_deaminase"/>
    <property type="match status" value="1"/>
</dbReference>
<name>A0AAP4B8V8_9FIRM</name>
<dbReference type="PROSITE" id="PS00903">
    <property type="entry name" value="CYT_DCMP_DEAMINASES_1"/>
    <property type="match status" value="1"/>
</dbReference>
<comment type="cofactor">
    <cofactor evidence="1 14 15">
        <name>Zn(2+)</name>
        <dbReference type="ChEBI" id="CHEBI:29105"/>
    </cofactor>
</comment>
<dbReference type="InterPro" id="IPR050202">
    <property type="entry name" value="Cyt/Deoxycyt_deaminase"/>
</dbReference>
<dbReference type="NCBIfam" id="NF004064">
    <property type="entry name" value="PRK05578.1"/>
    <property type="match status" value="1"/>
</dbReference>
<comment type="catalytic activity">
    <reaction evidence="11 15">
        <text>cytidine + H2O + H(+) = uridine + NH4(+)</text>
        <dbReference type="Rhea" id="RHEA:16069"/>
        <dbReference type="ChEBI" id="CHEBI:15377"/>
        <dbReference type="ChEBI" id="CHEBI:15378"/>
        <dbReference type="ChEBI" id="CHEBI:16704"/>
        <dbReference type="ChEBI" id="CHEBI:17562"/>
        <dbReference type="ChEBI" id="CHEBI:28938"/>
        <dbReference type="EC" id="3.5.4.5"/>
    </reaction>
</comment>
<comment type="catalytic activity">
    <reaction evidence="10 15">
        <text>2'-deoxycytidine + H2O + H(+) = 2'-deoxyuridine + NH4(+)</text>
        <dbReference type="Rhea" id="RHEA:13433"/>
        <dbReference type="ChEBI" id="CHEBI:15377"/>
        <dbReference type="ChEBI" id="CHEBI:15378"/>
        <dbReference type="ChEBI" id="CHEBI:15698"/>
        <dbReference type="ChEBI" id="CHEBI:16450"/>
        <dbReference type="ChEBI" id="CHEBI:28938"/>
        <dbReference type="EC" id="3.5.4.5"/>
    </reaction>
</comment>
<feature type="binding site" evidence="14">
    <location>
        <position position="105"/>
    </location>
    <ligand>
        <name>Zn(2+)</name>
        <dbReference type="ChEBI" id="CHEBI:29105"/>
        <note>catalytic</note>
    </ligand>
</feature>
<dbReference type="RefSeq" id="WP_283229891.1">
    <property type="nucleotide sequence ID" value="NZ_JASGBQ010000002.1"/>
</dbReference>
<dbReference type="GO" id="GO:0072527">
    <property type="term" value="P:pyrimidine-containing compound metabolic process"/>
    <property type="evidence" value="ECO:0007669"/>
    <property type="project" value="UniProtKB-ARBA"/>
</dbReference>
<proteinExistence type="inferred from homology"/>
<comment type="caution">
    <text evidence="17">The sequence shown here is derived from an EMBL/GenBank/DDBJ whole genome shotgun (WGS) entry which is preliminary data.</text>
</comment>
<feature type="binding site" evidence="13">
    <location>
        <begin position="57"/>
        <end position="63"/>
    </location>
    <ligand>
        <name>substrate</name>
    </ligand>
</feature>
<evidence type="ECO:0000256" key="2">
    <source>
        <dbReference type="ARBA" id="ARBA00003949"/>
    </source>
</evidence>
<keyword evidence="6 14" id="KW-0479">Metal-binding</keyword>
<accession>A0AAP4B8V8</accession>
<dbReference type="GO" id="GO:0008270">
    <property type="term" value="F:zinc ion binding"/>
    <property type="evidence" value="ECO:0007669"/>
    <property type="project" value="UniProtKB-UniRule"/>
</dbReference>
<evidence type="ECO:0000256" key="5">
    <source>
        <dbReference type="ARBA" id="ARBA00018266"/>
    </source>
</evidence>
<dbReference type="GO" id="GO:0042802">
    <property type="term" value="F:identical protein binding"/>
    <property type="evidence" value="ECO:0007669"/>
    <property type="project" value="UniProtKB-ARBA"/>
</dbReference>